<keyword evidence="4" id="KW-1185">Reference proteome</keyword>
<keyword evidence="2" id="KW-0812">Transmembrane</keyword>
<dbReference type="AlphaFoldDB" id="A0A0M8MN43"/>
<reference evidence="3 4" key="1">
    <citation type="submission" date="2015-07" db="EMBL/GenBank/DDBJ databases">
        <title>Draft Genome Sequence of Malassezia furfur CBS1878 and Malassezia pachydermatis CBS1879.</title>
        <authorList>
            <person name="Triana S."/>
            <person name="Ohm R."/>
            <person name="Gonzalez A."/>
            <person name="DeCock H."/>
            <person name="Restrepo S."/>
            <person name="Celis A."/>
        </authorList>
    </citation>
    <scope>NUCLEOTIDE SEQUENCE [LARGE SCALE GENOMIC DNA]</scope>
    <source>
        <strain evidence="3 4">CBS 1879</strain>
    </source>
</reference>
<evidence type="ECO:0000313" key="4">
    <source>
        <dbReference type="Proteomes" id="UP000037751"/>
    </source>
</evidence>
<comment type="caution">
    <text evidence="3">The sequence shown here is derived from an EMBL/GenBank/DDBJ whole genome shotgun (WGS) entry which is preliminary data.</text>
</comment>
<proteinExistence type="predicted"/>
<evidence type="ECO:0000313" key="3">
    <source>
        <dbReference type="EMBL" id="KOS15836.1"/>
    </source>
</evidence>
<evidence type="ECO:0000256" key="1">
    <source>
        <dbReference type="SAM" id="MobiDB-lite"/>
    </source>
</evidence>
<feature type="region of interest" description="Disordered" evidence="1">
    <location>
        <begin position="9"/>
        <end position="47"/>
    </location>
</feature>
<dbReference type="Proteomes" id="UP000037751">
    <property type="component" value="Unassembled WGS sequence"/>
</dbReference>
<feature type="compositionally biased region" description="Polar residues" evidence="1">
    <location>
        <begin position="23"/>
        <end position="36"/>
    </location>
</feature>
<evidence type="ECO:0000256" key="2">
    <source>
        <dbReference type="SAM" id="Phobius"/>
    </source>
</evidence>
<name>A0A0M8MN43_9BASI</name>
<dbReference type="GeneID" id="28729831"/>
<keyword evidence="2" id="KW-1133">Transmembrane helix</keyword>
<sequence length="149" mass="16600">MWSTLRVFKAAANDPRPPEEESSTPVSRTQRMQRLRTQGKGAPIDNTKKLKEFAKSLDQWSEARTNKSVLESWMSITPRVRIVMGLAAVGFSLAGLYVADWLEDKYPDRKRQTTSGAGTSAGTPSLQSSSTSHDEHAPRFFSISVVDRK</sequence>
<dbReference type="OrthoDB" id="2555959at2759"/>
<accession>A0A0M8MN43</accession>
<feature type="compositionally biased region" description="Low complexity" evidence="1">
    <location>
        <begin position="113"/>
        <end position="123"/>
    </location>
</feature>
<feature type="region of interest" description="Disordered" evidence="1">
    <location>
        <begin position="109"/>
        <end position="149"/>
    </location>
</feature>
<dbReference type="RefSeq" id="XP_017993468.1">
    <property type="nucleotide sequence ID" value="XM_018137955.1"/>
</dbReference>
<dbReference type="VEuPathDB" id="FungiDB:Malapachy_3487"/>
<protein>
    <submittedName>
        <fullName evidence="3">Uncharacterized protein</fullName>
    </submittedName>
</protein>
<gene>
    <name evidence="3" type="ORF">Malapachy_3487</name>
</gene>
<organism evidence="3 4">
    <name type="scientific">Malassezia pachydermatis</name>
    <dbReference type="NCBI Taxonomy" id="77020"/>
    <lineage>
        <taxon>Eukaryota</taxon>
        <taxon>Fungi</taxon>
        <taxon>Dikarya</taxon>
        <taxon>Basidiomycota</taxon>
        <taxon>Ustilaginomycotina</taxon>
        <taxon>Malasseziomycetes</taxon>
        <taxon>Malasseziales</taxon>
        <taxon>Malasseziaceae</taxon>
        <taxon>Malassezia</taxon>
    </lineage>
</organism>
<feature type="transmembrane region" description="Helical" evidence="2">
    <location>
        <begin position="82"/>
        <end position="102"/>
    </location>
</feature>
<keyword evidence="2" id="KW-0472">Membrane</keyword>
<dbReference type="EMBL" id="LGAV01000001">
    <property type="protein sequence ID" value="KOS15836.1"/>
    <property type="molecule type" value="Genomic_DNA"/>
</dbReference>